<name>A0ABD6F1N7_9BILA</name>
<evidence type="ECO:0000313" key="5">
    <source>
        <dbReference type="Proteomes" id="UP001608902"/>
    </source>
</evidence>
<dbReference type="Gene3D" id="4.10.400.10">
    <property type="entry name" value="Low-density Lipoprotein Receptor"/>
    <property type="match status" value="1"/>
</dbReference>
<dbReference type="CDD" id="cd00112">
    <property type="entry name" value="LDLa"/>
    <property type="match status" value="1"/>
</dbReference>
<gene>
    <name evidence="4" type="ORF">AB6A40_009891</name>
</gene>
<reference evidence="4 5" key="1">
    <citation type="submission" date="2024-08" db="EMBL/GenBank/DDBJ databases">
        <title>Gnathostoma spinigerum genome.</title>
        <authorList>
            <person name="Gonzalez-Bertolin B."/>
            <person name="Monzon S."/>
            <person name="Zaballos A."/>
            <person name="Jimenez P."/>
            <person name="Dekumyoy P."/>
            <person name="Varona S."/>
            <person name="Cuesta I."/>
            <person name="Sumanam S."/>
            <person name="Adisakwattana P."/>
            <person name="Gasser R.B."/>
            <person name="Hernandez-Gonzalez A."/>
            <person name="Young N.D."/>
            <person name="Perteguer M.J."/>
        </authorList>
    </citation>
    <scope>NUCLEOTIDE SEQUENCE [LARGE SCALE GENOMIC DNA]</scope>
    <source>
        <strain evidence="4">AL3</strain>
        <tissue evidence="4">Liver</tissue>
    </source>
</reference>
<evidence type="ECO:0000313" key="4">
    <source>
        <dbReference type="EMBL" id="MFH4983182.1"/>
    </source>
</evidence>
<dbReference type="SMART" id="SM00192">
    <property type="entry name" value="LDLa"/>
    <property type="match status" value="1"/>
</dbReference>
<dbReference type="EMBL" id="JBGFUD010011363">
    <property type="protein sequence ID" value="MFH4983182.1"/>
    <property type="molecule type" value="Genomic_DNA"/>
</dbReference>
<comment type="caution">
    <text evidence="2">Lacks conserved residue(s) required for the propagation of feature annotation.</text>
</comment>
<keyword evidence="1" id="KW-1015">Disulfide bond</keyword>
<comment type="caution">
    <text evidence="4">The sequence shown here is derived from an EMBL/GenBank/DDBJ whole genome shotgun (WGS) entry which is preliminary data.</text>
</comment>
<dbReference type="InterPro" id="IPR002172">
    <property type="entry name" value="LDrepeatLR_classA_rpt"/>
</dbReference>
<dbReference type="PROSITE" id="PS50068">
    <property type="entry name" value="LDLRA_2"/>
    <property type="match status" value="1"/>
</dbReference>
<accession>A0ABD6F1N7</accession>
<evidence type="ECO:0000256" key="3">
    <source>
        <dbReference type="SAM" id="SignalP"/>
    </source>
</evidence>
<feature type="signal peptide" evidence="3">
    <location>
        <begin position="1"/>
        <end position="21"/>
    </location>
</feature>
<evidence type="ECO:0000256" key="2">
    <source>
        <dbReference type="PROSITE-ProRule" id="PRU00124"/>
    </source>
</evidence>
<feature type="chain" id="PRO_5044766011" evidence="3">
    <location>
        <begin position="22"/>
        <end position="140"/>
    </location>
</feature>
<dbReference type="SUPFAM" id="SSF57424">
    <property type="entry name" value="LDL receptor-like module"/>
    <property type="match status" value="1"/>
</dbReference>
<dbReference type="AlphaFoldDB" id="A0ABD6F1N7"/>
<dbReference type="InterPro" id="IPR036055">
    <property type="entry name" value="LDL_receptor-like_sf"/>
</dbReference>
<evidence type="ECO:0000256" key="1">
    <source>
        <dbReference type="ARBA" id="ARBA00023157"/>
    </source>
</evidence>
<keyword evidence="5" id="KW-1185">Reference proteome</keyword>
<protein>
    <submittedName>
        <fullName evidence="4">Uncharacterized protein</fullName>
    </submittedName>
</protein>
<dbReference type="Proteomes" id="UP001608902">
    <property type="component" value="Unassembled WGS sequence"/>
</dbReference>
<proteinExistence type="predicted"/>
<sequence length="140" mass="15565">MKSRRTLLLIHVLALCQGIWSDNGCSKNEFKCAIDGKCIPLLKVQDGIHDCLDGSDEGERLSEVRVERLAIHHAFVANAHLDSRDFISTPSGNSILLRSSLKLKLISFRTELGMSSNFDGFTRIYVILSFNGIEVSINKS</sequence>
<dbReference type="Pfam" id="PF00057">
    <property type="entry name" value="Ldl_recept_a"/>
    <property type="match status" value="1"/>
</dbReference>
<keyword evidence="3" id="KW-0732">Signal</keyword>
<organism evidence="4 5">
    <name type="scientific">Gnathostoma spinigerum</name>
    <dbReference type="NCBI Taxonomy" id="75299"/>
    <lineage>
        <taxon>Eukaryota</taxon>
        <taxon>Metazoa</taxon>
        <taxon>Ecdysozoa</taxon>
        <taxon>Nematoda</taxon>
        <taxon>Chromadorea</taxon>
        <taxon>Rhabditida</taxon>
        <taxon>Spirurina</taxon>
        <taxon>Gnathostomatomorpha</taxon>
        <taxon>Gnathostomatoidea</taxon>
        <taxon>Gnathostomatidae</taxon>
        <taxon>Gnathostoma</taxon>
    </lineage>
</organism>